<dbReference type="InterPro" id="IPR011990">
    <property type="entry name" value="TPR-like_helical_dom_sf"/>
</dbReference>
<evidence type="ECO:0000256" key="1">
    <source>
        <dbReference type="PROSITE-ProRule" id="PRU00339"/>
    </source>
</evidence>
<sequence length="456" mass="54143">MIQNQFVIHDSKHKPIKLRAERMSNYIRGQIVEATNSSGDLLYLFFYQGKFLTAKKATKLRRHSFIEYAFTKGMTYQAPHPYIDSLIASNQTPTVLTNKQLLRKLNQHYSKQEKAYILTFFESFISKKQIFEEIKTMFYEFRRNGKLLTAYQLIRVMKDFAPKHSLVKSLSSDLIYKDFNKMYYDQTDEMFDQDRLEAEKVMFHKPDQYAEKYANRLEEEGRLLELVMWQFSNPQSFSFTSIEKHLLNGFSNHEAIQILEHLSESMSDASLNERLLSLYLETKQLDHISQLSRQIDIDEKTLNEIADILTDNSPSELNVDSFRIQPLLLKVTQLNPTMANDLLHKYIGNMLHRHSLKDINDWLEPFREKHESIDTIQKFDRLYEMNDDLDHMQSLGELYYEFKQWKQALECFSMESELKPEEAQPLKWLSKTYLEMGMKEESDVYQKMYVSVQKQA</sequence>
<dbReference type="Gene3D" id="1.25.40.10">
    <property type="entry name" value="Tetratricopeptide repeat domain"/>
    <property type="match status" value="1"/>
</dbReference>
<dbReference type="Proteomes" id="UP000276443">
    <property type="component" value="Unassembled WGS sequence"/>
</dbReference>
<dbReference type="AlphaFoldDB" id="A0A3N5BSZ9"/>
<protein>
    <submittedName>
        <fullName evidence="2">Uncharacterized protein</fullName>
    </submittedName>
</protein>
<reference evidence="2 3" key="1">
    <citation type="submission" date="2018-11" db="EMBL/GenBank/DDBJ databases">
        <title>Genomic Encyclopedia of Type Strains, Phase IV (KMG-IV): sequencing the most valuable type-strain genomes for metagenomic binning, comparative biology and taxonomic classification.</title>
        <authorList>
            <person name="Goeker M."/>
        </authorList>
    </citation>
    <scope>NUCLEOTIDE SEQUENCE [LARGE SCALE GENOMIC DNA]</scope>
    <source>
        <strain evidence="2 3">DSM 18090</strain>
    </source>
</reference>
<dbReference type="InterPro" id="IPR019734">
    <property type="entry name" value="TPR_rpt"/>
</dbReference>
<comment type="caution">
    <text evidence="2">The sequence shown here is derived from an EMBL/GenBank/DDBJ whole genome shotgun (WGS) entry which is preliminary data.</text>
</comment>
<evidence type="ECO:0000313" key="3">
    <source>
        <dbReference type="Proteomes" id="UP000276443"/>
    </source>
</evidence>
<dbReference type="EMBL" id="RKRF01000012">
    <property type="protein sequence ID" value="RPF50622.1"/>
    <property type="molecule type" value="Genomic_DNA"/>
</dbReference>
<name>A0A3N5BSZ9_9BACI</name>
<keyword evidence="3" id="KW-1185">Reference proteome</keyword>
<dbReference type="OrthoDB" id="2676051at2"/>
<accession>A0A3N5BSZ9</accession>
<gene>
    <name evidence="2" type="ORF">EDC24_2590</name>
</gene>
<evidence type="ECO:0000313" key="2">
    <source>
        <dbReference type="EMBL" id="RPF50622.1"/>
    </source>
</evidence>
<dbReference type="PROSITE" id="PS50005">
    <property type="entry name" value="TPR"/>
    <property type="match status" value="1"/>
</dbReference>
<dbReference type="SUPFAM" id="SSF48452">
    <property type="entry name" value="TPR-like"/>
    <property type="match status" value="1"/>
</dbReference>
<feature type="repeat" description="TPR" evidence="1">
    <location>
        <begin position="389"/>
        <end position="422"/>
    </location>
</feature>
<keyword evidence="1" id="KW-0802">TPR repeat</keyword>
<proteinExistence type="predicted"/>
<dbReference type="RefSeq" id="WP_124223190.1">
    <property type="nucleotide sequence ID" value="NZ_RKRF01000012.1"/>
</dbReference>
<organism evidence="2 3">
    <name type="scientific">Aquisalibacillus elongatus</name>
    <dbReference type="NCBI Taxonomy" id="485577"/>
    <lineage>
        <taxon>Bacteria</taxon>
        <taxon>Bacillati</taxon>
        <taxon>Bacillota</taxon>
        <taxon>Bacilli</taxon>
        <taxon>Bacillales</taxon>
        <taxon>Bacillaceae</taxon>
        <taxon>Aquisalibacillus</taxon>
    </lineage>
</organism>